<dbReference type="InterPro" id="IPR011701">
    <property type="entry name" value="MFS"/>
</dbReference>
<keyword evidence="4 5" id="KW-0472">Membrane</keyword>
<organism evidence="7 8">
    <name type="scientific">Crocosphaera chwakensis CCY0110</name>
    <dbReference type="NCBI Taxonomy" id="391612"/>
    <lineage>
        <taxon>Bacteria</taxon>
        <taxon>Bacillati</taxon>
        <taxon>Cyanobacteriota</taxon>
        <taxon>Cyanophyceae</taxon>
        <taxon>Oscillatoriophycideae</taxon>
        <taxon>Chroococcales</taxon>
        <taxon>Aphanothecaceae</taxon>
        <taxon>Crocosphaera</taxon>
        <taxon>Crocosphaera chwakensis</taxon>
    </lineage>
</organism>
<dbReference type="PROSITE" id="PS50850">
    <property type="entry name" value="MFS"/>
    <property type="match status" value="1"/>
</dbReference>
<feature type="transmembrane region" description="Helical" evidence="5">
    <location>
        <begin position="16"/>
        <end position="35"/>
    </location>
</feature>
<feature type="transmembrane region" description="Helical" evidence="5">
    <location>
        <begin position="306"/>
        <end position="324"/>
    </location>
</feature>
<sequence>MPLNSKLALQRNLPKLLILKGLSFAWFPIPTIMLFYESHGLSIEQSIFLKTVLSISFFLLEIPSGYVADQWGRKFCLVSGSGIWVISWLVYCTQETFSWFIVAEALTGVAGSLISGADTAITYDTLLTLERAEEYRKFEGKLIAISGISEAVCGLIGAFTAQYNLVYPFYLQTICLMIYCFLSTQLIEPNNDDLQLPQESQNLWSIVKNALLINASIRWFILFSATFSVATFLIVWLSQTYLSNYNVPTAWFGVVWVGFHGVMSLASLSTNNLEEKLGLKKSLLFLIILLGSSYIFLGIIHQAWGIIFVAIIYGVRGWVNPLLNEGLNKLVSSTSRATMFSIKSFIFRLGFAIIGTASGWLADQKSLNLSLTITGIVFLVFGLFCWRNLIKLKAI</sequence>
<dbReference type="AlphaFoldDB" id="A3IUY7"/>
<dbReference type="Gene3D" id="1.20.1250.20">
    <property type="entry name" value="MFS general substrate transporter like domains"/>
    <property type="match status" value="1"/>
</dbReference>
<evidence type="ECO:0000256" key="3">
    <source>
        <dbReference type="ARBA" id="ARBA00022989"/>
    </source>
</evidence>
<feature type="transmembrane region" description="Helical" evidence="5">
    <location>
        <begin position="345"/>
        <end position="362"/>
    </location>
</feature>
<evidence type="ECO:0000313" key="7">
    <source>
        <dbReference type="EMBL" id="EAZ89735.1"/>
    </source>
</evidence>
<name>A3IUY7_9CHRO</name>
<dbReference type="InterPro" id="IPR020846">
    <property type="entry name" value="MFS_dom"/>
</dbReference>
<dbReference type="InterPro" id="IPR036259">
    <property type="entry name" value="MFS_trans_sf"/>
</dbReference>
<keyword evidence="2 5" id="KW-0812">Transmembrane</keyword>
<dbReference type="Pfam" id="PF07690">
    <property type="entry name" value="MFS_1"/>
    <property type="match status" value="1"/>
</dbReference>
<reference evidence="7 8" key="1">
    <citation type="submission" date="2007-03" db="EMBL/GenBank/DDBJ databases">
        <authorList>
            <person name="Stal L."/>
            <person name="Ferriera S."/>
            <person name="Johnson J."/>
            <person name="Kravitz S."/>
            <person name="Beeson K."/>
            <person name="Sutton G."/>
            <person name="Rogers Y.-H."/>
            <person name="Friedman R."/>
            <person name="Frazier M."/>
            <person name="Venter J.C."/>
        </authorList>
    </citation>
    <scope>NUCLEOTIDE SEQUENCE [LARGE SCALE GENOMIC DNA]</scope>
    <source>
        <strain evidence="7 8">CCY0110</strain>
    </source>
</reference>
<dbReference type="GO" id="GO:0022857">
    <property type="term" value="F:transmembrane transporter activity"/>
    <property type="evidence" value="ECO:0007669"/>
    <property type="project" value="InterPro"/>
</dbReference>
<dbReference type="PROSITE" id="PS00216">
    <property type="entry name" value="SUGAR_TRANSPORT_1"/>
    <property type="match status" value="1"/>
</dbReference>
<dbReference type="eggNOG" id="COG2814">
    <property type="taxonomic scope" value="Bacteria"/>
</dbReference>
<feature type="transmembrane region" description="Helical" evidence="5">
    <location>
        <begin position="142"/>
        <end position="163"/>
    </location>
</feature>
<dbReference type="RefSeq" id="WP_008277193.1">
    <property type="nucleotide sequence ID" value="NZ_AAXW01000038.1"/>
</dbReference>
<dbReference type="OrthoDB" id="9793283at2"/>
<feature type="transmembrane region" description="Helical" evidence="5">
    <location>
        <begin position="368"/>
        <end position="386"/>
    </location>
</feature>
<feature type="transmembrane region" description="Helical" evidence="5">
    <location>
        <begin position="250"/>
        <end position="270"/>
    </location>
</feature>
<protein>
    <recommendedName>
        <fullName evidence="6">Major facilitator superfamily (MFS) profile domain-containing protein</fullName>
    </recommendedName>
</protein>
<keyword evidence="8" id="KW-1185">Reference proteome</keyword>
<evidence type="ECO:0000256" key="1">
    <source>
        <dbReference type="ARBA" id="ARBA00004651"/>
    </source>
</evidence>
<evidence type="ECO:0000256" key="4">
    <source>
        <dbReference type="ARBA" id="ARBA00023136"/>
    </source>
</evidence>
<proteinExistence type="predicted"/>
<evidence type="ECO:0000313" key="8">
    <source>
        <dbReference type="Proteomes" id="UP000003781"/>
    </source>
</evidence>
<dbReference type="PANTHER" id="PTHR23530">
    <property type="entry name" value="TRANSPORT PROTEIN-RELATED"/>
    <property type="match status" value="1"/>
</dbReference>
<feature type="domain" description="Major facilitator superfamily (MFS) profile" evidence="6">
    <location>
        <begin position="1"/>
        <end position="395"/>
    </location>
</feature>
<evidence type="ECO:0000256" key="2">
    <source>
        <dbReference type="ARBA" id="ARBA00022692"/>
    </source>
</evidence>
<feature type="transmembrane region" description="Helical" evidence="5">
    <location>
        <begin position="97"/>
        <end position="121"/>
    </location>
</feature>
<keyword evidence="3 5" id="KW-1133">Transmembrane helix</keyword>
<comment type="subcellular location">
    <subcellularLocation>
        <location evidence="1">Cell membrane</location>
        <topology evidence="1">Multi-pass membrane protein</topology>
    </subcellularLocation>
</comment>
<dbReference type="GO" id="GO:0005886">
    <property type="term" value="C:plasma membrane"/>
    <property type="evidence" value="ECO:0007669"/>
    <property type="project" value="UniProtKB-SubCell"/>
</dbReference>
<dbReference type="Proteomes" id="UP000003781">
    <property type="component" value="Unassembled WGS sequence"/>
</dbReference>
<evidence type="ECO:0000259" key="6">
    <source>
        <dbReference type="PROSITE" id="PS50850"/>
    </source>
</evidence>
<accession>A3IUY7</accession>
<dbReference type="EMBL" id="AAXW01000038">
    <property type="protein sequence ID" value="EAZ89735.1"/>
    <property type="molecule type" value="Genomic_DNA"/>
</dbReference>
<feature type="transmembrane region" description="Helical" evidence="5">
    <location>
        <begin position="282"/>
        <end position="300"/>
    </location>
</feature>
<gene>
    <name evidence="7" type="ORF">CY0110_23311</name>
</gene>
<comment type="caution">
    <text evidence="7">The sequence shown here is derived from an EMBL/GenBank/DDBJ whole genome shotgun (WGS) entry which is preliminary data.</text>
</comment>
<feature type="transmembrane region" description="Helical" evidence="5">
    <location>
        <begin position="169"/>
        <end position="187"/>
    </location>
</feature>
<dbReference type="InterPro" id="IPR005829">
    <property type="entry name" value="Sugar_transporter_CS"/>
</dbReference>
<feature type="transmembrane region" description="Helical" evidence="5">
    <location>
        <begin position="219"/>
        <end position="238"/>
    </location>
</feature>
<evidence type="ECO:0000256" key="5">
    <source>
        <dbReference type="SAM" id="Phobius"/>
    </source>
</evidence>
<dbReference type="PANTHER" id="PTHR23530:SF1">
    <property type="entry name" value="PERMEASE, MAJOR FACILITATOR SUPERFAMILY-RELATED"/>
    <property type="match status" value="1"/>
</dbReference>
<dbReference type="SUPFAM" id="SSF103473">
    <property type="entry name" value="MFS general substrate transporter"/>
    <property type="match status" value="1"/>
</dbReference>
<feature type="transmembrane region" description="Helical" evidence="5">
    <location>
        <begin position="75"/>
        <end position="91"/>
    </location>
</feature>
<dbReference type="InterPro" id="IPR053160">
    <property type="entry name" value="MFS_DHA3_Transporter"/>
</dbReference>
<feature type="transmembrane region" description="Helical" evidence="5">
    <location>
        <begin position="47"/>
        <end position="68"/>
    </location>
</feature>